<evidence type="ECO:0000256" key="1">
    <source>
        <dbReference type="SAM" id="MobiDB-lite"/>
    </source>
</evidence>
<dbReference type="InterPro" id="IPR001214">
    <property type="entry name" value="SET_dom"/>
</dbReference>
<accession>A0AAV1HYY8</accession>
<dbReference type="PANTHER" id="PTHR46655">
    <property type="entry name" value="HISTONE-LYSINE N-METHYLTRANSFERASE ATXR3"/>
    <property type="match status" value="1"/>
</dbReference>
<dbReference type="InterPro" id="IPR045606">
    <property type="entry name" value="ATXR3_C"/>
</dbReference>
<dbReference type="Gene3D" id="2.170.270.10">
    <property type="entry name" value="SET domain"/>
    <property type="match status" value="1"/>
</dbReference>
<dbReference type="EMBL" id="CAUYUE010000004">
    <property type="protein sequence ID" value="CAK0762776.1"/>
    <property type="molecule type" value="Genomic_DNA"/>
</dbReference>
<evidence type="ECO:0000259" key="2">
    <source>
        <dbReference type="PROSITE" id="PS50280"/>
    </source>
</evidence>
<dbReference type="SUPFAM" id="SSF82199">
    <property type="entry name" value="SET domain"/>
    <property type="match status" value="2"/>
</dbReference>
<dbReference type="PROSITE" id="PS50280">
    <property type="entry name" value="SET"/>
    <property type="match status" value="1"/>
</dbReference>
<feature type="region of interest" description="Disordered" evidence="1">
    <location>
        <begin position="180"/>
        <end position="210"/>
    </location>
</feature>
<dbReference type="Pfam" id="PF19633">
    <property type="entry name" value="SDG2_C"/>
    <property type="match status" value="2"/>
</dbReference>
<evidence type="ECO:0000313" key="3">
    <source>
        <dbReference type="EMBL" id="CAK0762776.1"/>
    </source>
</evidence>
<evidence type="ECO:0000313" key="4">
    <source>
        <dbReference type="Proteomes" id="UP001314263"/>
    </source>
</evidence>
<organism evidence="3 4">
    <name type="scientific">Coccomyxa viridis</name>
    <dbReference type="NCBI Taxonomy" id="1274662"/>
    <lineage>
        <taxon>Eukaryota</taxon>
        <taxon>Viridiplantae</taxon>
        <taxon>Chlorophyta</taxon>
        <taxon>core chlorophytes</taxon>
        <taxon>Trebouxiophyceae</taxon>
        <taxon>Trebouxiophyceae incertae sedis</taxon>
        <taxon>Coccomyxaceae</taxon>
        <taxon>Coccomyxa</taxon>
    </lineage>
</organism>
<reference evidence="3 4" key="1">
    <citation type="submission" date="2023-10" db="EMBL/GenBank/DDBJ databases">
        <authorList>
            <person name="Maclean D."/>
            <person name="Macfadyen A."/>
        </authorList>
    </citation>
    <scope>NUCLEOTIDE SEQUENCE [LARGE SCALE GENOMIC DNA]</scope>
</reference>
<keyword evidence="4" id="KW-1185">Reference proteome</keyword>
<dbReference type="Proteomes" id="UP001314263">
    <property type="component" value="Unassembled WGS sequence"/>
</dbReference>
<dbReference type="SMART" id="SM00317">
    <property type="entry name" value="SET"/>
    <property type="match status" value="1"/>
</dbReference>
<name>A0AAV1HYY8_9CHLO</name>
<dbReference type="InterPro" id="IPR046341">
    <property type="entry name" value="SET_dom_sf"/>
</dbReference>
<protein>
    <recommendedName>
        <fullName evidence="2">SET domain-containing protein</fullName>
    </recommendedName>
</protein>
<proteinExistence type="predicted"/>
<sequence length="1350" mass="147354">MQTQAGAVLPPVSTLLSHLQQVSYGEDEGRTAREPDRRAGHKLDELYREIKQQDSEQLFSQDNGTEWGTEIASEIRAWEARMSSPGYTLDMFTDHFRSICEAVILHCVREKKQKTQALSLLLDHGNSRFAALERSSGAAAQEDGASEQEDAFWSAAMPQLPSLFTLSVCRGFGEGKPSSADHPFHHLNERKRRKNPVNYADEPDLDGLRHAPKKKRFLGAKHADNASKWAQGPLPAPFLAEINLLLQSLPALLAHHREAEAAPHAVDSAEAAAADAAPLPPLEGAPTGGLDKAIISRLAQVRKLQLSRLQNSQQIRTACILPFDFTRLVEGISSGMCTDLDDIQDQLERICREAADKLAHDLGADLRLSKLQLMAENFAGALNAAIDALLATSKGSSAPAGGAGAGAKAARPVERYVPNSQLPESIQLNREPYMQGDWRKEPYIPRPYIRLSEYEIAENKELLQWKFKSDKRSGCNGQCCISPGQLGTYVLEDGKFQTQCNCLARNMECGPDCGCAGSGQCVNRAVQARHPLQLGNDILEVNAWGVDCYTRRNIRDAVLESEAFGTYSRAQMQAQEQQPEALKRKELLLQGPSAIESVTAVHDAGAAATERGGAGIDAKSDGSTGAKEQGSQKQMEELVDDWIDRELTPVIQKQGDAGWDLLGALDHLKRHAGETQNERTLTAAAFLEKRVQKVGSNYFRIHPKGVGLLCAREQGLPPLTFVEEYLGEVHAPWRWFEMQDIIRKTLGDELPDFYNIVLERPKDDPTGYDVLFIDAASKGAFASRMSHSCTPNCQAVVMSCGGRLTIAVYTLRHVHPGEELTFDYASVTESEKEFRTAICLCGTRHCRGTFLMFAGSRAFQQVLNQRHSMLKRQALLLKAGTDALEEEDRARLEAHGLRECALGGAGGQPRVPQWLEKWTALILAFIEEEQRQLPDQLLSLRLPAPSFAPLYTHAGAILEAKGVSDNRVQNVVITLDKVKLTLSRQGQCQRSPLRLLDTDEVTEYLWTGSKSVARRLLRTAVAHLANVSAAQELGSAENLAEIEDVLVKHSLQPQLESLAGLVVQSAKNESEARENLIALAAKLRELDVRNGGHTAAADLLLLYASTQTWFASEREYKGFTSRAVQLNLGDLTLKRGGAAGVPAKGLAAADLASNPLVSAPAGIPPAPATSDAANADGAQSLGEAEDAGAESGAAAVPMLVDSEAAAGRPAERQGKATVGMAKKYGPGFIWGQLNGWYKQTVFDPTASLSAERRGTISMPDIESCYGSTRNRFSMKDRDQLIDHLEKRPEAMWKIGTVWTFKNEAKVYGSPMFDAVWAGMQPERCLSDPMPELISKLRSAPLPRSAAAPGH</sequence>
<dbReference type="PANTHER" id="PTHR46655:SF1">
    <property type="entry name" value="HISTONE-LYSINE N-METHYLTRANSFERASE ATXR3"/>
    <property type="match status" value="1"/>
</dbReference>
<feature type="domain" description="SET" evidence="2">
    <location>
        <begin position="692"/>
        <end position="825"/>
    </location>
</feature>
<dbReference type="Pfam" id="PF00856">
    <property type="entry name" value="SET"/>
    <property type="match status" value="1"/>
</dbReference>
<gene>
    <name evidence="3" type="ORF">CVIRNUC_002991</name>
</gene>
<comment type="caution">
    <text evidence="3">The sequence shown here is derived from an EMBL/GenBank/DDBJ whole genome shotgun (WGS) entry which is preliminary data.</text>
</comment>
<feature type="region of interest" description="Disordered" evidence="1">
    <location>
        <begin position="609"/>
        <end position="635"/>
    </location>
</feature>